<dbReference type="SUPFAM" id="SSF55785">
    <property type="entry name" value="PYP-like sensor domain (PAS domain)"/>
    <property type="match status" value="1"/>
</dbReference>
<organism evidence="2 3">
    <name type="scientific">Krasilnikovia cinnamomea</name>
    <dbReference type="NCBI Taxonomy" id="349313"/>
    <lineage>
        <taxon>Bacteria</taxon>
        <taxon>Bacillati</taxon>
        <taxon>Actinomycetota</taxon>
        <taxon>Actinomycetes</taxon>
        <taxon>Micromonosporales</taxon>
        <taxon>Micromonosporaceae</taxon>
        <taxon>Krasilnikovia</taxon>
    </lineage>
</organism>
<dbReference type="AlphaFoldDB" id="A0A4Q7ZTD4"/>
<gene>
    <name evidence="2" type="ORF">EV385_6114</name>
</gene>
<comment type="caution">
    <text evidence="2">The sequence shown here is derived from an EMBL/GenBank/DDBJ whole genome shotgun (WGS) entry which is preliminary data.</text>
</comment>
<protein>
    <submittedName>
        <fullName evidence="2">Regulatory LuxR family protein</fullName>
    </submittedName>
</protein>
<dbReference type="EMBL" id="SHKY01000001">
    <property type="protein sequence ID" value="RZU54174.1"/>
    <property type="molecule type" value="Genomic_DNA"/>
</dbReference>
<dbReference type="InterPro" id="IPR035965">
    <property type="entry name" value="PAS-like_dom_sf"/>
</dbReference>
<evidence type="ECO:0000259" key="1">
    <source>
        <dbReference type="PROSITE" id="PS50043"/>
    </source>
</evidence>
<name>A0A4Q7ZTD4_9ACTN</name>
<dbReference type="Gene3D" id="1.10.10.10">
    <property type="entry name" value="Winged helix-like DNA-binding domain superfamily/Winged helix DNA-binding domain"/>
    <property type="match status" value="1"/>
</dbReference>
<feature type="domain" description="HTH luxR-type" evidence="1">
    <location>
        <begin position="99"/>
        <end position="164"/>
    </location>
</feature>
<evidence type="ECO:0000313" key="3">
    <source>
        <dbReference type="Proteomes" id="UP000292564"/>
    </source>
</evidence>
<dbReference type="Pfam" id="PF00196">
    <property type="entry name" value="GerE"/>
    <property type="match status" value="1"/>
</dbReference>
<dbReference type="GO" id="GO:0006355">
    <property type="term" value="P:regulation of DNA-templated transcription"/>
    <property type="evidence" value="ECO:0007669"/>
    <property type="project" value="InterPro"/>
</dbReference>
<dbReference type="SMART" id="SM00421">
    <property type="entry name" value="HTH_LUXR"/>
    <property type="match status" value="1"/>
</dbReference>
<dbReference type="InterPro" id="IPR016032">
    <property type="entry name" value="Sig_transdc_resp-reg_C-effctor"/>
</dbReference>
<dbReference type="SUPFAM" id="SSF46894">
    <property type="entry name" value="C-terminal effector domain of the bipartite response regulators"/>
    <property type="match status" value="1"/>
</dbReference>
<reference evidence="2 3" key="1">
    <citation type="submission" date="2019-02" db="EMBL/GenBank/DDBJ databases">
        <title>Sequencing the genomes of 1000 actinobacteria strains.</title>
        <authorList>
            <person name="Klenk H.-P."/>
        </authorList>
    </citation>
    <scope>NUCLEOTIDE SEQUENCE [LARGE SCALE GENOMIC DNA]</scope>
    <source>
        <strain evidence="2 3">DSM 45162</strain>
    </source>
</reference>
<evidence type="ECO:0000313" key="2">
    <source>
        <dbReference type="EMBL" id="RZU54174.1"/>
    </source>
</evidence>
<sequence length="181" mass="19923">MQRVNADLLAMLDRNAAEVEGFEFTELLRSDSRHRLLNRLDALGAGRDRRFTEHVQVRRPDDSVVEGDLTALPVPGDSTDDAAYMVLLVGTRSRAEVPVAPGKKLLSAVDAKILEGVAAGASTVQLAGQLFLSRQGVEYHVSAMLRRLKAPNRPALISRAYRMGILTIGAWPPRVREEFVH</sequence>
<accession>A0A4Q7ZTD4</accession>
<proteinExistence type="predicted"/>
<dbReference type="Proteomes" id="UP000292564">
    <property type="component" value="Unassembled WGS sequence"/>
</dbReference>
<dbReference type="PROSITE" id="PS50043">
    <property type="entry name" value="HTH_LUXR_2"/>
    <property type="match status" value="1"/>
</dbReference>
<keyword evidence="3" id="KW-1185">Reference proteome</keyword>
<dbReference type="InterPro" id="IPR036388">
    <property type="entry name" value="WH-like_DNA-bd_sf"/>
</dbReference>
<dbReference type="GO" id="GO:0003677">
    <property type="term" value="F:DNA binding"/>
    <property type="evidence" value="ECO:0007669"/>
    <property type="project" value="InterPro"/>
</dbReference>
<dbReference type="InterPro" id="IPR000792">
    <property type="entry name" value="Tscrpt_reg_LuxR_C"/>
</dbReference>